<protein>
    <submittedName>
        <fullName evidence="1">Uncharacterized protein</fullName>
    </submittedName>
</protein>
<gene>
    <name evidence="1" type="ORF">MENTE1834_LOCUS37966</name>
</gene>
<evidence type="ECO:0000313" key="2">
    <source>
        <dbReference type="Proteomes" id="UP001497535"/>
    </source>
</evidence>
<comment type="caution">
    <text evidence="1">The sequence shown here is derived from an EMBL/GenBank/DDBJ whole genome shotgun (WGS) entry which is preliminary data.</text>
</comment>
<reference evidence="1" key="1">
    <citation type="submission" date="2023-11" db="EMBL/GenBank/DDBJ databases">
        <authorList>
            <person name="Poullet M."/>
        </authorList>
    </citation>
    <scope>NUCLEOTIDE SEQUENCE</scope>
    <source>
        <strain evidence="1">E1834</strain>
    </source>
</reference>
<evidence type="ECO:0000313" key="1">
    <source>
        <dbReference type="EMBL" id="CAK5090195.1"/>
    </source>
</evidence>
<proteinExistence type="predicted"/>
<dbReference type="Proteomes" id="UP001497535">
    <property type="component" value="Unassembled WGS sequence"/>
</dbReference>
<name>A0ACB1AFG3_MELEN</name>
<organism evidence="1 2">
    <name type="scientific">Meloidogyne enterolobii</name>
    <name type="common">Root-knot nematode worm</name>
    <name type="synonym">Meloidogyne mayaguensis</name>
    <dbReference type="NCBI Taxonomy" id="390850"/>
    <lineage>
        <taxon>Eukaryota</taxon>
        <taxon>Metazoa</taxon>
        <taxon>Ecdysozoa</taxon>
        <taxon>Nematoda</taxon>
        <taxon>Chromadorea</taxon>
        <taxon>Rhabditida</taxon>
        <taxon>Tylenchina</taxon>
        <taxon>Tylenchomorpha</taxon>
        <taxon>Tylenchoidea</taxon>
        <taxon>Meloidogynidae</taxon>
        <taxon>Meloidogyninae</taxon>
        <taxon>Meloidogyne</taxon>
    </lineage>
</organism>
<keyword evidence="2" id="KW-1185">Reference proteome</keyword>
<sequence length="462" mass="54625">MSKLRFFLGTKFDKLLREEKLKEKYEYFSIPLNIKKFDDSLKERLNVLSEYVQEKEKIEKDGDEKSFLKLLFDTEVLNINTLNEKPLAILDKADKGKNIENPFDLFFCDFNKQLKDGAVILNKKDFDENVFKGSEYSVNPRNLLELKGLDELIRKSSFLSQNIRNRYHQTSILIRLAMKVEENNFKNSLTRTGKVYKIMPIGRINCDNTIEIENIYVKIFETEKTIQIESETPMAIVELIEEVKIEREENKEAERKQMLEKYDDFIVELKEEWFKALFNHLLDNRIIYIKDKEKKVTIKLSKEKEAEKEEKKEKEEEKEEKKEEKKEEEKGSRNGKRKGIKQYIIDKVKKLFKKEEKGEASTSNKVETIHDKQDEHILYFDKNSVIRKTFLLKIYGKENAVKLVKGKKDSAIFVNIADETYEVNKNKINIGKFFEIREFCTVIMSPRVILSSTLPLVQISPK</sequence>
<dbReference type="EMBL" id="CAVMJV010000081">
    <property type="protein sequence ID" value="CAK5090195.1"/>
    <property type="molecule type" value="Genomic_DNA"/>
</dbReference>
<accession>A0ACB1AFG3</accession>